<name>A0A6J6D7J9_9ZZZZ</name>
<keyword evidence="7" id="KW-0472">Membrane</keyword>
<proteinExistence type="predicted"/>
<protein>
    <submittedName>
        <fullName evidence="9">Unannotated protein</fullName>
    </submittedName>
</protein>
<dbReference type="NCBIfam" id="NF002377">
    <property type="entry name" value="PRK01371.1-4"/>
    <property type="match status" value="1"/>
</dbReference>
<evidence type="ECO:0000256" key="5">
    <source>
        <dbReference type="ARBA" id="ARBA00022989"/>
    </source>
</evidence>
<keyword evidence="5" id="KW-1133">Transmembrane helix</keyword>
<evidence type="ECO:0000256" key="4">
    <source>
        <dbReference type="ARBA" id="ARBA00022927"/>
    </source>
</evidence>
<dbReference type="AlphaFoldDB" id="A0A6J6D7J9"/>
<organism evidence="9">
    <name type="scientific">freshwater metagenome</name>
    <dbReference type="NCBI Taxonomy" id="449393"/>
    <lineage>
        <taxon>unclassified sequences</taxon>
        <taxon>metagenomes</taxon>
        <taxon>ecological metagenomes</taxon>
    </lineage>
</organism>
<dbReference type="PRINTS" id="PR01506">
    <property type="entry name" value="TATBPROTEIN"/>
</dbReference>
<evidence type="ECO:0000313" key="10">
    <source>
        <dbReference type="EMBL" id="CAB4574852.1"/>
    </source>
</evidence>
<dbReference type="EMBL" id="CAEZTP010000058">
    <property type="protein sequence ID" value="CAB4574852.1"/>
    <property type="molecule type" value="Genomic_DNA"/>
</dbReference>
<evidence type="ECO:0000256" key="8">
    <source>
        <dbReference type="SAM" id="MobiDB-lite"/>
    </source>
</evidence>
<keyword evidence="6" id="KW-0811">Translocation</keyword>
<evidence type="ECO:0000256" key="3">
    <source>
        <dbReference type="ARBA" id="ARBA00022692"/>
    </source>
</evidence>
<dbReference type="InterPro" id="IPR003369">
    <property type="entry name" value="TatA/B/E"/>
</dbReference>
<dbReference type="Gene3D" id="1.20.5.3310">
    <property type="match status" value="1"/>
</dbReference>
<evidence type="ECO:0000256" key="7">
    <source>
        <dbReference type="ARBA" id="ARBA00023136"/>
    </source>
</evidence>
<reference evidence="9" key="1">
    <citation type="submission" date="2020-05" db="EMBL/GenBank/DDBJ databases">
        <authorList>
            <person name="Chiriac C."/>
            <person name="Salcher M."/>
            <person name="Ghai R."/>
            <person name="Kavagutti S V."/>
        </authorList>
    </citation>
    <scope>NUCLEOTIDE SEQUENCE</scope>
</reference>
<keyword evidence="3" id="KW-0812">Transmembrane</keyword>
<keyword evidence="4" id="KW-0653">Protein transport</keyword>
<dbReference type="Pfam" id="PF02416">
    <property type="entry name" value="TatA_B_E"/>
    <property type="match status" value="1"/>
</dbReference>
<accession>A0A6J6D7J9</accession>
<sequence length="102" mass="11215">MFFDIGIGEVFGLAVLAMFLVGPERLPKVASEAAKWVKKIRELANSATAELKDNLGPGFEDLQPKDLNPKTFVKKQISELLDEENPKSQSNASKAMIDPDLL</sequence>
<comment type="subcellular location">
    <subcellularLocation>
        <location evidence="1">Membrane</location>
        <topology evidence="1">Single-pass membrane protein</topology>
    </subcellularLocation>
</comment>
<evidence type="ECO:0000256" key="2">
    <source>
        <dbReference type="ARBA" id="ARBA00022448"/>
    </source>
</evidence>
<dbReference type="EMBL" id="CAEZTK010000001">
    <property type="protein sequence ID" value="CAB4559324.1"/>
    <property type="molecule type" value="Genomic_DNA"/>
</dbReference>
<gene>
    <name evidence="9" type="ORF">UFOPK1643_00041</name>
    <name evidence="10" type="ORF">UFOPK1698_00773</name>
</gene>
<evidence type="ECO:0000256" key="1">
    <source>
        <dbReference type="ARBA" id="ARBA00004167"/>
    </source>
</evidence>
<feature type="region of interest" description="Disordered" evidence="8">
    <location>
        <begin position="81"/>
        <end position="102"/>
    </location>
</feature>
<evidence type="ECO:0000313" key="9">
    <source>
        <dbReference type="EMBL" id="CAB4559324.1"/>
    </source>
</evidence>
<keyword evidence="2" id="KW-0813">Transport</keyword>
<evidence type="ECO:0000256" key="6">
    <source>
        <dbReference type="ARBA" id="ARBA00023010"/>
    </source>
</evidence>